<feature type="compositionally biased region" description="Basic residues" evidence="2">
    <location>
        <begin position="1009"/>
        <end position="1018"/>
    </location>
</feature>
<protein>
    <recommendedName>
        <fullName evidence="3">Pleckstrin homology domain-containing protein</fullName>
    </recommendedName>
</protein>
<feature type="compositionally biased region" description="Basic and acidic residues" evidence="2">
    <location>
        <begin position="236"/>
        <end position="245"/>
    </location>
</feature>
<feature type="compositionally biased region" description="Gly residues" evidence="2">
    <location>
        <begin position="251"/>
        <end position="261"/>
    </location>
</feature>
<feature type="compositionally biased region" description="Polar residues" evidence="2">
    <location>
        <begin position="1519"/>
        <end position="1537"/>
    </location>
</feature>
<feature type="compositionally biased region" description="Polar residues" evidence="2">
    <location>
        <begin position="2397"/>
        <end position="2406"/>
    </location>
</feature>
<dbReference type="Pfam" id="PF12814">
    <property type="entry name" value="Mcp5_PH"/>
    <property type="match status" value="1"/>
</dbReference>
<feature type="compositionally biased region" description="Basic residues" evidence="2">
    <location>
        <begin position="295"/>
        <end position="310"/>
    </location>
</feature>
<evidence type="ECO:0000313" key="5">
    <source>
        <dbReference type="Proteomes" id="UP001150538"/>
    </source>
</evidence>
<feature type="domain" description="Pleckstrin homology" evidence="3">
    <location>
        <begin position="2129"/>
        <end position="2254"/>
    </location>
</feature>
<dbReference type="GO" id="GO:0015631">
    <property type="term" value="F:tubulin binding"/>
    <property type="evidence" value="ECO:0007669"/>
    <property type="project" value="TreeGrafter"/>
</dbReference>
<feature type="compositionally biased region" description="Polar residues" evidence="2">
    <location>
        <begin position="2102"/>
        <end position="2121"/>
    </location>
</feature>
<feature type="region of interest" description="Disordered" evidence="2">
    <location>
        <begin position="367"/>
        <end position="420"/>
    </location>
</feature>
<name>A0A9W8DRJ3_9FUNG</name>
<sequence>MSSREGSNQDLKQKPSIVTAGASGNRPRTESFGPSTTASSPQTALPCLQTSKPEFISSHIQRCQACQLKYARKAEEAASHTPYVPRSPSRQQQRLSRPLSAEGLRTSMKGTTPQRGMSPSPYKSNRRLSASGSTGFSRAIGFGSASGRTTPRSVTQISASGLTKHRTTPSGSSPSLPPLPPLSSTPGSAERDDGDNESFGGAASLPSTADAKLLETPLHRISHSKGKSDVTGLDVNDAKTIDMGRSKSNPSGGGGGGGVGKDGSRDNKHQHRRQRTNTSSSSTGLGIDVSTKSPNRQRKSSQPKFTKNKHRAYDSPDGDEIDASLSEIMGYTNDPLPDSVQQALLNTIASLQSQLRSKDGEIHRLRKHVASRTPASPLSRTAGKSPRVEKTIGDKDVEKPSDNASPENDDLLRPLSPETNRRTKRMLEALERFDLFKKEVEENKLYFRTFQENSLSPKLSSRVLPPMQTPSRRRTNAVADTLDSRIRGSNGGDPFAKPEENRRVTLGDGDLHWSSGRNSSIGFSGDHSDIFGHPNHQSLVTPRHPSALSGRLLDMAGNDDHDTELEDEDEWNTIMSHFMWTINSGGMLLSQARNLQVKLSEKEEEADKIRKEMDERCKRQEVEIKRLKRTNELNEQMSTDLYNLHGERQNLEQKLEEQMSAVAKYQNESNRLQKQLAQAQSQVEQLENKESELAGEVEKVKARYEHDTANFRRNISQLQREKADMENNGAKLRNELKGKLQRAGFKADIDEYLSGSRSPKQDEDGSDNDGTEKENSPKLTRKSSFAEASRENTIKDLEKQLRLIEQNNANLRRQLDRSRGALLREKNEKLELRNLNSEYQEQIEQLRNSNSSFMFGENLGASFGNNLETTPLQSKSRQGTPRRTSKKSLRVRTTSLNDSEKPREDMSYTMPGSTPSAKSLRVLKEERKHTDTESDESGEDVFATPATHLPTNRVMETISRDVKQYDSDGWDTDPADNGPDAQMEDEDAAAIRRHQLRQQMMRNKYMTPRTRRPAKSPKHAWTMGGSRPRTLQDSWPAMPDIRGDFTRHNSLVSNDPSLPSPSPSGFGGSLASELVSVGHSSPTRKKKHSSSLPGVGASSPSTSNLAFELGQIGGTPFGPMAKRPSIVDRNRGTGIGFDSKRNMVPIQPTSLFGHLNRQKQQIQSAVDKELSQQSDLKSRKSNQSIKSGIQCKHCGRSGGTPRSLTREGSESSIGVQTTDIQHSAAIVQTDNEEYATPVETVEMLVDATESMASIQSSDAMVSAYADSYNSTVQTDTPELSERSCLATIAYADSQTSTDAKHYNDLGIATIDLEFKDASAETSKVEFSSVGVSVLPPPFKDELIATDLNVGSGQQLKAVSLYSSETGVLTEPVDLRTEQEIMLIWLAPVLSSLGIDSENVIKSYIESESPSELGTKFNDLVEELILKSKQEDIAETVDCSVETSTPILQNSGVSTDISGIRTDNDILSEWLIPAASSLGLSHSAVHDAIYNNAPEQFGQSIENQVERIVSDATQKAAIETSEQTASTENVDVTDSSANTDPIDLRFASDILEAWLVPIVSSLGISEATYRPLLLNESPEDLKDHVDEHMRSLNNTSESKNANEATEQLDTRSSTPSLITSDTSVSTDSVDFTDAIVEVLPIPEQKPQTEDQWSSTDKFTLHRYPAVDMGVNTAPLPTMSEAVVHVINLKERVSEAVDVGLSTEPVTTCEKFTDANLPINTSDISIDAKPETTEKGEGIQGPETYSISLSTDEVFTETKCIFVSAELREAEIDATEKTELQSVSVTTDETMYMDNYAEAVAPTTSIAASTDAENKAPYTNSHVQTDVMPKVSETSVQTIETEKSFNVEAAILGNLEDNGKPKESGAIASVDSRVEDVKPKAYICSVCNSKAGDDQAPPVQDNDPDSIEDRNILADADDSKEEHGIRFTETPTDDLQLTPKSNRQRRSPKKSYGTTMHLQSYPSASAIHHNSLMARLSSSNFHDPYLQSQAGQKSPLSKHKRLPTPARLHPISPFTVSEPGKMTENTSTSSSHLQRSDTPDVIISQPTHTEKNTDEDQLDTVGRQAPQVEIRSDAEDYNSDEEGFIASGPQQGNRQGQNQGQVQSRTSGQESYGRPSVSTSGRNLRQPDPIVIQAIAKTMVGSFMWKYTSSSILSPNASKEKKHLRYFWIHPYAKMLNWNKHPPSGNLSLSTRMRSQGSRSVFIRSIRIVADYQTAHINDAPTYSIIVQTNSREIKIKATNQFDHDQWYIAMSYLQNRPVVTSHGYYNPMTRVSIVSSQLEDNDDLSQGTSMSRSDQLASTSSQGASPPRPTRRFGPLVVNRSGIRSSSQDLPPPHPQHTLITSHSHQPVLEVSPQKRSIEKSAGVNTVQGSSLAPTPPPNPQHVRGSSNGSSVSFSTGPQKPNDSTPNSHHRITSTIFRYPSKYSSSQASNVDGRIASPPQPPPSGVFSDSEENYRTRPAHKTDSTTRRVRKVLSGSMMKALGTIRDSTTNVQRTSSDAVLHNPNPQFPSNENKNTDDNFTRTRLSAEETNVVSSKRSWLRWFGQ</sequence>
<dbReference type="InterPro" id="IPR053005">
    <property type="entry name" value="Nuclear_Pos-Cytoskel_Interact"/>
</dbReference>
<feature type="compositionally biased region" description="Low complexity" evidence="2">
    <location>
        <begin position="2086"/>
        <end position="2101"/>
    </location>
</feature>
<evidence type="ECO:0000256" key="1">
    <source>
        <dbReference type="SAM" id="Coils"/>
    </source>
</evidence>
<dbReference type="GO" id="GO:0005938">
    <property type="term" value="C:cell cortex"/>
    <property type="evidence" value="ECO:0007669"/>
    <property type="project" value="InterPro"/>
</dbReference>
<feature type="compositionally biased region" description="Polar residues" evidence="2">
    <location>
        <begin position="1"/>
        <end position="10"/>
    </location>
</feature>
<feature type="region of interest" description="Disordered" evidence="2">
    <location>
        <begin position="2276"/>
        <end position="2464"/>
    </location>
</feature>
<feature type="region of interest" description="Disordered" evidence="2">
    <location>
        <begin position="1591"/>
        <end position="1623"/>
    </location>
</feature>
<evidence type="ECO:0000256" key="2">
    <source>
        <dbReference type="SAM" id="MobiDB-lite"/>
    </source>
</evidence>
<feature type="region of interest" description="Disordered" evidence="2">
    <location>
        <begin position="1152"/>
        <end position="1217"/>
    </location>
</feature>
<dbReference type="GO" id="GO:0005543">
    <property type="term" value="F:phospholipid binding"/>
    <property type="evidence" value="ECO:0007669"/>
    <property type="project" value="InterPro"/>
</dbReference>
<feature type="compositionally biased region" description="Polar residues" evidence="2">
    <location>
        <begin position="2362"/>
        <end position="2372"/>
    </location>
</feature>
<feature type="coiled-coil region" evidence="1">
    <location>
        <begin position="592"/>
        <end position="742"/>
    </location>
</feature>
<gene>
    <name evidence="4" type="ORF">H4219_004185</name>
</gene>
<feature type="compositionally biased region" description="Polar residues" evidence="2">
    <location>
        <begin position="1171"/>
        <end position="1187"/>
    </location>
</feature>
<feature type="compositionally biased region" description="Polar residues" evidence="2">
    <location>
        <begin position="1981"/>
        <end position="1993"/>
    </location>
</feature>
<feature type="region of interest" description="Disordered" evidence="2">
    <location>
        <begin position="863"/>
        <end position="943"/>
    </location>
</feature>
<dbReference type="GO" id="GO:0032065">
    <property type="term" value="P:maintenance of protein location in cell cortex"/>
    <property type="evidence" value="ECO:0007669"/>
    <property type="project" value="InterPro"/>
</dbReference>
<keyword evidence="1" id="KW-0175">Coiled coil</keyword>
<dbReference type="InterPro" id="IPR024774">
    <property type="entry name" value="PH_dom-Mcp5-type"/>
</dbReference>
<feature type="compositionally biased region" description="Low complexity" evidence="2">
    <location>
        <begin position="2384"/>
        <end position="2396"/>
    </location>
</feature>
<dbReference type="Proteomes" id="UP001150538">
    <property type="component" value="Unassembled WGS sequence"/>
</dbReference>
<accession>A0A9W8DRJ3</accession>
<dbReference type="GO" id="GO:0005739">
    <property type="term" value="C:mitochondrion"/>
    <property type="evidence" value="ECO:0007669"/>
    <property type="project" value="TreeGrafter"/>
</dbReference>
<feature type="compositionally biased region" description="Polar residues" evidence="2">
    <location>
        <begin position="108"/>
        <end position="136"/>
    </location>
</feature>
<dbReference type="PANTHER" id="PTHR28190">
    <property type="entry name" value="NUCLEAR MIGRATION PROTEIN NUM1"/>
    <property type="match status" value="1"/>
</dbReference>
<proteinExistence type="predicted"/>
<feature type="compositionally biased region" description="Polar residues" evidence="2">
    <location>
        <begin position="2021"/>
        <end position="2031"/>
    </location>
</feature>
<feature type="compositionally biased region" description="Polar residues" evidence="2">
    <location>
        <begin position="863"/>
        <end position="882"/>
    </location>
</feature>
<feature type="compositionally biased region" description="Polar residues" evidence="2">
    <location>
        <begin position="146"/>
        <end position="161"/>
    </location>
</feature>
<feature type="region of interest" description="Disordered" evidence="2">
    <location>
        <begin position="1981"/>
        <end position="2123"/>
    </location>
</feature>
<dbReference type="OrthoDB" id="2149224at2759"/>
<evidence type="ECO:0000259" key="3">
    <source>
        <dbReference type="Pfam" id="PF12814"/>
    </source>
</evidence>
<keyword evidence="5" id="KW-1185">Reference proteome</keyword>
<feature type="region of interest" description="Disordered" evidence="2">
    <location>
        <begin position="1515"/>
        <end position="1537"/>
    </location>
</feature>
<feature type="region of interest" description="Disordered" evidence="2">
    <location>
        <begin position="1886"/>
        <end position="1955"/>
    </location>
</feature>
<dbReference type="PANTHER" id="PTHR28190:SF1">
    <property type="entry name" value="NUCLEAR MIGRATION PROTEIN NUM1"/>
    <property type="match status" value="1"/>
</dbReference>
<feature type="compositionally biased region" description="Polar residues" evidence="2">
    <location>
        <begin position="32"/>
        <end position="45"/>
    </location>
</feature>
<feature type="compositionally biased region" description="Basic and acidic residues" evidence="2">
    <location>
        <begin position="2451"/>
        <end position="2464"/>
    </location>
</feature>
<feature type="region of interest" description="Disordered" evidence="2">
    <location>
        <begin position="750"/>
        <end position="792"/>
    </location>
</feature>
<feature type="compositionally biased region" description="Polar residues" evidence="2">
    <location>
        <begin position="1591"/>
        <end position="1617"/>
    </location>
</feature>
<feature type="region of interest" description="Disordered" evidence="2">
    <location>
        <begin position="74"/>
        <end position="335"/>
    </location>
</feature>
<comment type="caution">
    <text evidence="4">The sequence shown here is derived from an EMBL/GenBank/DDBJ whole genome shotgun (WGS) entry which is preliminary data.</text>
</comment>
<feature type="region of interest" description="Disordered" evidence="2">
    <location>
        <begin position="1"/>
        <end position="45"/>
    </location>
</feature>
<evidence type="ECO:0000313" key="4">
    <source>
        <dbReference type="EMBL" id="KAJ1915687.1"/>
    </source>
</evidence>
<feature type="compositionally biased region" description="Polar residues" evidence="2">
    <location>
        <begin position="1927"/>
        <end position="1939"/>
    </location>
</feature>
<dbReference type="GO" id="GO:0000226">
    <property type="term" value="P:microtubule cytoskeleton organization"/>
    <property type="evidence" value="ECO:0007669"/>
    <property type="project" value="TreeGrafter"/>
</dbReference>
<feature type="compositionally biased region" description="Polar residues" evidence="2">
    <location>
        <begin position="2276"/>
        <end position="2303"/>
    </location>
</feature>
<feature type="compositionally biased region" description="Basic and acidic residues" evidence="2">
    <location>
        <begin position="922"/>
        <end position="932"/>
    </location>
</feature>
<feature type="compositionally biased region" description="Basic and acidic residues" evidence="2">
    <location>
        <begin position="386"/>
        <end position="401"/>
    </location>
</feature>
<reference evidence="4" key="1">
    <citation type="submission" date="2022-07" db="EMBL/GenBank/DDBJ databases">
        <title>Phylogenomic reconstructions and comparative analyses of Kickxellomycotina fungi.</title>
        <authorList>
            <person name="Reynolds N.K."/>
            <person name="Stajich J.E."/>
            <person name="Barry K."/>
            <person name="Grigoriev I.V."/>
            <person name="Crous P."/>
            <person name="Smith M.E."/>
        </authorList>
    </citation>
    <scope>NUCLEOTIDE SEQUENCE</scope>
    <source>
        <strain evidence="4">NBRC 100468</strain>
    </source>
</reference>
<dbReference type="EMBL" id="JANBPU010000135">
    <property type="protein sequence ID" value="KAJ1915687.1"/>
    <property type="molecule type" value="Genomic_DNA"/>
</dbReference>
<organism evidence="4 5">
    <name type="scientific">Mycoemilia scoparia</name>
    <dbReference type="NCBI Taxonomy" id="417184"/>
    <lineage>
        <taxon>Eukaryota</taxon>
        <taxon>Fungi</taxon>
        <taxon>Fungi incertae sedis</taxon>
        <taxon>Zoopagomycota</taxon>
        <taxon>Kickxellomycotina</taxon>
        <taxon>Kickxellomycetes</taxon>
        <taxon>Kickxellales</taxon>
        <taxon>Kickxellaceae</taxon>
        <taxon>Mycoemilia</taxon>
    </lineage>
</organism>
<feature type="compositionally biased region" description="Low complexity" evidence="2">
    <location>
        <begin position="86"/>
        <end position="100"/>
    </location>
</feature>
<feature type="region of interest" description="Disordered" evidence="2">
    <location>
        <begin position="1001"/>
        <end position="1100"/>
    </location>
</feature>